<gene>
    <name evidence="1" type="ORF">GOBAR_AA06055</name>
</gene>
<dbReference type="OrthoDB" id="994333at2759"/>
<organism evidence="1 2">
    <name type="scientific">Gossypium barbadense</name>
    <name type="common">Sea Island cotton</name>
    <name type="synonym">Hibiscus barbadensis</name>
    <dbReference type="NCBI Taxonomy" id="3634"/>
    <lineage>
        <taxon>Eukaryota</taxon>
        <taxon>Viridiplantae</taxon>
        <taxon>Streptophyta</taxon>
        <taxon>Embryophyta</taxon>
        <taxon>Tracheophyta</taxon>
        <taxon>Spermatophyta</taxon>
        <taxon>Magnoliopsida</taxon>
        <taxon>eudicotyledons</taxon>
        <taxon>Gunneridae</taxon>
        <taxon>Pentapetalae</taxon>
        <taxon>rosids</taxon>
        <taxon>malvids</taxon>
        <taxon>Malvales</taxon>
        <taxon>Malvaceae</taxon>
        <taxon>Malvoideae</taxon>
        <taxon>Gossypium</taxon>
    </lineage>
</organism>
<proteinExistence type="predicted"/>
<evidence type="ECO:0000313" key="1">
    <source>
        <dbReference type="EMBL" id="PPS14518.1"/>
    </source>
</evidence>
<dbReference type="EMBL" id="KZ663246">
    <property type="protein sequence ID" value="PPS14518.1"/>
    <property type="molecule type" value="Genomic_DNA"/>
</dbReference>
<dbReference type="AlphaFoldDB" id="A0A2P5YG08"/>
<sequence>METLEGGCSEASRSKDQSIKKVHFKEIDRDPNVVMVVDLDQVPSLSWKERLMGKNPRVVGRELEAIDFDDEKDFVLIEGDVIRSFINGIPLINFSKRANQFLIKDMAYTMVVKLLGRGPWIIYGQYLTIQPWTMDFDPTQPYPSVVMSWIHLPGFRNPNGEAWSSVEEKLAGSGFGLKWCKAFKGDQDF</sequence>
<evidence type="ECO:0000313" key="2">
    <source>
        <dbReference type="Proteomes" id="UP000239757"/>
    </source>
</evidence>
<protein>
    <submittedName>
        <fullName evidence="1">Uncharacterized protein</fullName>
    </submittedName>
</protein>
<reference evidence="1 2" key="1">
    <citation type="submission" date="2015-01" db="EMBL/GenBank/DDBJ databases">
        <title>Genome of allotetraploid Gossypium barbadense reveals genomic plasticity and fiber elongation in cotton evolution.</title>
        <authorList>
            <person name="Chen X."/>
            <person name="Liu X."/>
            <person name="Zhao B."/>
            <person name="Zheng H."/>
            <person name="Hu Y."/>
            <person name="Lu G."/>
            <person name="Yang C."/>
            <person name="Chen J."/>
            <person name="Shan C."/>
            <person name="Zhang L."/>
            <person name="Zhou Y."/>
            <person name="Wang L."/>
            <person name="Guo W."/>
            <person name="Bai Y."/>
            <person name="Ruan J."/>
            <person name="Shangguan X."/>
            <person name="Mao Y."/>
            <person name="Jiang J."/>
            <person name="Zhu Y."/>
            <person name="Lei J."/>
            <person name="Kang H."/>
            <person name="Chen S."/>
            <person name="He X."/>
            <person name="Wang R."/>
            <person name="Wang Y."/>
            <person name="Chen J."/>
            <person name="Wang L."/>
            <person name="Yu S."/>
            <person name="Wang B."/>
            <person name="Wei J."/>
            <person name="Song S."/>
            <person name="Lu X."/>
            <person name="Gao Z."/>
            <person name="Gu W."/>
            <person name="Deng X."/>
            <person name="Ma D."/>
            <person name="Wang S."/>
            <person name="Liang W."/>
            <person name="Fang L."/>
            <person name="Cai C."/>
            <person name="Zhu X."/>
            <person name="Zhou B."/>
            <person name="Zhang Y."/>
            <person name="Chen Z."/>
            <person name="Xu S."/>
            <person name="Zhu R."/>
            <person name="Wang S."/>
            <person name="Zhang T."/>
            <person name="Zhao G."/>
        </authorList>
    </citation>
    <scope>NUCLEOTIDE SEQUENCE [LARGE SCALE GENOMIC DNA]</scope>
    <source>
        <strain evidence="2">cv. Xinhai21</strain>
        <tissue evidence="1">Leaf</tissue>
    </source>
</reference>
<accession>A0A2P5YG08</accession>
<name>A0A2P5YG08_GOSBA</name>
<dbReference type="Proteomes" id="UP000239757">
    <property type="component" value="Unassembled WGS sequence"/>
</dbReference>